<dbReference type="InterPro" id="IPR006219">
    <property type="entry name" value="DAHP_synth_1"/>
</dbReference>
<dbReference type="Pfam" id="PF00793">
    <property type="entry name" value="DAHP_synth_1"/>
    <property type="match status" value="1"/>
</dbReference>
<reference evidence="10 11" key="1">
    <citation type="submission" date="2011-08" db="EMBL/GenBank/DDBJ databases">
        <authorList>
            <person name="Weinstock G."/>
            <person name="Sodergren E."/>
            <person name="Clifton S."/>
            <person name="Fulton L."/>
            <person name="Fulton B."/>
            <person name="Courtney L."/>
            <person name="Fronick C."/>
            <person name="Harrison M."/>
            <person name="Strong C."/>
            <person name="Farmer C."/>
            <person name="Delahaunty K."/>
            <person name="Markovic C."/>
            <person name="Hall O."/>
            <person name="Minx P."/>
            <person name="Tomlinson C."/>
            <person name="Mitreva M."/>
            <person name="Hou S."/>
            <person name="Chen J."/>
            <person name="Wollam A."/>
            <person name="Pepin K.H."/>
            <person name="Johnson M."/>
            <person name="Bhonagiri V."/>
            <person name="Zhang X."/>
            <person name="Suruliraj S."/>
            <person name="Warren W."/>
            <person name="Chinwalla A."/>
            <person name="Mardis E.R."/>
            <person name="Wilson R.K."/>
        </authorList>
    </citation>
    <scope>NUCLEOTIDE SEQUENCE [LARGE SCALE GENOMIC DNA]</scope>
    <source>
        <strain evidence="10 11">F0432</strain>
    </source>
</reference>
<dbReference type="GO" id="GO:0009073">
    <property type="term" value="P:aromatic amino acid family biosynthetic process"/>
    <property type="evidence" value="ECO:0007669"/>
    <property type="project" value="UniProtKB-KW"/>
</dbReference>
<dbReference type="PANTHER" id="PTHR21225">
    <property type="entry name" value="PHOSPHO-2-DEHYDRO-3-DEOXYHEPTONATE ALDOLASE DAHP SYNTHETASE"/>
    <property type="match status" value="1"/>
</dbReference>
<dbReference type="PANTHER" id="PTHR21225:SF12">
    <property type="entry name" value="PHOSPHO-2-DEHYDRO-3-DEOXYHEPTONATE ALDOLASE, TYROSINE-INHIBITED"/>
    <property type="match status" value="1"/>
</dbReference>
<evidence type="ECO:0000313" key="11">
    <source>
        <dbReference type="Proteomes" id="UP000004750"/>
    </source>
</evidence>
<dbReference type="GO" id="GO:0042802">
    <property type="term" value="F:identical protein binding"/>
    <property type="evidence" value="ECO:0007669"/>
    <property type="project" value="UniProtKB-ARBA"/>
</dbReference>
<dbReference type="GO" id="GO:0009423">
    <property type="term" value="P:chorismate biosynthetic process"/>
    <property type="evidence" value="ECO:0007669"/>
    <property type="project" value="UniProtKB-UniPathway"/>
</dbReference>
<dbReference type="HOGENOM" id="CLU_030903_0_1_6"/>
<dbReference type="GO" id="GO:0003849">
    <property type="term" value="F:3-deoxy-7-phosphoheptulonate synthase activity"/>
    <property type="evidence" value="ECO:0007669"/>
    <property type="project" value="UniProtKB-EC"/>
</dbReference>
<dbReference type="Gene3D" id="3.20.20.70">
    <property type="entry name" value="Aldolase class I"/>
    <property type="match status" value="1"/>
</dbReference>
<accession>G9ZFV0</accession>
<dbReference type="InterPro" id="IPR013785">
    <property type="entry name" value="Aldolase_TIM"/>
</dbReference>
<evidence type="ECO:0000256" key="7">
    <source>
        <dbReference type="ARBA" id="ARBA00047508"/>
    </source>
</evidence>
<evidence type="ECO:0000256" key="4">
    <source>
        <dbReference type="ARBA" id="ARBA00022605"/>
    </source>
</evidence>
<sequence>MVVMRLGKAVDCTGNASPPLPLPTFLRYLAKPDFFMECTMQPLDDLRIASIDELIPPFALLERHPMTTSAAATINTAREGIHAILHGTDDRLLVVVGPCSIHDVDAAREYATRLLPLTEHHRKQLLIVMRVYFEKPRTTVGWKGLLNDPFLDGSFAINEGLSIGRKLLLDLAELGIPTAVEYLDVISPQYIADLVSWGAIGARTTESQIHRQLTSGLSCPIGFKNATNGDVQIAVDAIVSARCAHSFLGATKSGHAAIVNTRGNEDCHLILRGGNNGPNYDAAHVRAAVATLAAAHVPQNVMIDCSHANSNKQYLQQMTVATSVAAQIAAGDRHIIGLMAESNLVEGAQKLEAGKPLTYGQSITDPCIGWEDTEKMLALLSDAVAERQKKMPL</sequence>
<dbReference type="NCBIfam" id="NF009395">
    <property type="entry name" value="PRK12755.1"/>
    <property type="match status" value="1"/>
</dbReference>
<evidence type="ECO:0000259" key="9">
    <source>
        <dbReference type="Pfam" id="PF00793"/>
    </source>
</evidence>
<comment type="function">
    <text evidence="1 8">Stereospecific condensation of phosphoenolpyruvate (PEP) and D-erythrose-4-phosphate (E4P) giving rise to 3-deoxy-D-arabino-heptulosonate-7-phosphate (DAHP).</text>
</comment>
<comment type="pathway">
    <text evidence="2 8">Metabolic intermediate biosynthesis; chorismate biosynthesis; chorismate from D-erythrose 4-phosphate and phosphoenolpyruvate: step 1/7.</text>
</comment>
<keyword evidence="6 8" id="KW-0057">Aromatic amino acid biosynthesis</keyword>
<comment type="caution">
    <text evidence="10">The sequence shown here is derived from an EMBL/GenBank/DDBJ whole genome shotgun (WGS) entry which is preliminary data.</text>
</comment>
<evidence type="ECO:0000256" key="8">
    <source>
        <dbReference type="PIRNR" id="PIRNR001361"/>
    </source>
</evidence>
<dbReference type="PATRIC" id="fig|797473.3.peg.1345"/>
<comment type="similarity">
    <text evidence="3 8">Belongs to the class-I DAHP synthase family.</text>
</comment>
<dbReference type="NCBIfam" id="NF009396">
    <property type="entry name" value="PRK12756.1"/>
    <property type="match status" value="1"/>
</dbReference>
<evidence type="ECO:0000256" key="5">
    <source>
        <dbReference type="ARBA" id="ARBA00022679"/>
    </source>
</evidence>
<dbReference type="STRING" id="797473.HMPREF9080_01664"/>
<comment type="catalytic activity">
    <reaction evidence="7 8">
        <text>D-erythrose 4-phosphate + phosphoenolpyruvate + H2O = 7-phospho-2-dehydro-3-deoxy-D-arabino-heptonate + phosphate</text>
        <dbReference type="Rhea" id="RHEA:14717"/>
        <dbReference type="ChEBI" id="CHEBI:15377"/>
        <dbReference type="ChEBI" id="CHEBI:16897"/>
        <dbReference type="ChEBI" id="CHEBI:43474"/>
        <dbReference type="ChEBI" id="CHEBI:58394"/>
        <dbReference type="ChEBI" id="CHEBI:58702"/>
        <dbReference type="EC" id="2.5.1.54"/>
    </reaction>
</comment>
<evidence type="ECO:0000256" key="1">
    <source>
        <dbReference type="ARBA" id="ARBA00003726"/>
    </source>
</evidence>
<protein>
    <recommendedName>
        <fullName evidence="8">Phospho-2-dehydro-3-deoxyheptonate aldolase</fullName>
        <ecNumber evidence="8">2.5.1.54</ecNumber>
    </recommendedName>
</protein>
<dbReference type="GO" id="GO:0005737">
    <property type="term" value="C:cytoplasm"/>
    <property type="evidence" value="ECO:0007669"/>
    <property type="project" value="TreeGrafter"/>
</dbReference>
<evidence type="ECO:0000256" key="2">
    <source>
        <dbReference type="ARBA" id="ARBA00004688"/>
    </source>
</evidence>
<dbReference type="InterPro" id="IPR006218">
    <property type="entry name" value="DAHP1/KDSA"/>
</dbReference>
<dbReference type="UniPathway" id="UPA00053">
    <property type="reaction ID" value="UER00084"/>
</dbReference>
<feature type="domain" description="DAHP synthetase I/KDSA" evidence="9">
    <location>
        <begin position="83"/>
        <end position="377"/>
    </location>
</feature>
<name>G9ZFV0_9GAMM</name>
<organism evidence="10 11">
    <name type="scientific">Cardiobacterium valvarum F0432</name>
    <dbReference type="NCBI Taxonomy" id="797473"/>
    <lineage>
        <taxon>Bacteria</taxon>
        <taxon>Pseudomonadati</taxon>
        <taxon>Pseudomonadota</taxon>
        <taxon>Gammaproteobacteria</taxon>
        <taxon>Cardiobacteriales</taxon>
        <taxon>Cardiobacteriaceae</taxon>
        <taxon>Cardiobacterium</taxon>
    </lineage>
</organism>
<dbReference type="PIRSF" id="PIRSF001361">
    <property type="entry name" value="DAHP_synthase"/>
    <property type="match status" value="1"/>
</dbReference>
<evidence type="ECO:0000256" key="3">
    <source>
        <dbReference type="ARBA" id="ARBA00007985"/>
    </source>
</evidence>
<keyword evidence="4 8" id="KW-0028">Amino-acid biosynthesis</keyword>
<gene>
    <name evidence="10" type="ORF">HMPREF9080_01664</name>
</gene>
<evidence type="ECO:0000256" key="6">
    <source>
        <dbReference type="ARBA" id="ARBA00023141"/>
    </source>
</evidence>
<dbReference type="Proteomes" id="UP000004750">
    <property type="component" value="Unassembled WGS sequence"/>
</dbReference>
<keyword evidence="5 8" id="KW-0808">Transferase</keyword>
<dbReference type="EC" id="2.5.1.54" evidence="8"/>
<dbReference type="GO" id="GO:0008652">
    <property type="term" value="P:amino acid biosynthetic process"/>
    <property type="evidence" value="ECO:0007669"/>
    <property type="project" value="UniProtKB-KW"/>
</dbReference>
<proteinExistence type="inferred from homology"/>
<dbReference type="FunFam" id="3.20.20.70:FF:000005">
    <property type="entry name" value="Phospho-2-dehydro-3-deoxyheptonate aldolase"/>
    <property type="match status" value="1"/>
</dbReference>
<dbReference type="EMBL" id="AGCM01000091">
    <property type="protein sequence ID" value="EHM53694.1"/>
    <property type="molecule type" value="Genomic_DNA"/>
</dbReference>
<dbReference type="AlphaFoldDB" id="G9ZFV0"/>
<dbReference type="NCBIfam" id="TIGR00034">
    <property type="entry name" value="aroFGH"/>
    <property type="match status" value="1"/>
</dbReference>
<dbReference type="SUPFAM" id="SSF51569">
    <property type="entry name" value="Aldolase"/>
    <property type="match status" value="1"/>
</dbReference>
<evidence type="ECO:0000313" key="10">
    <source>
        <dbReference type="EMBL" id="EHM53694.1"/>
    </source>
</evidence>